<comment type="subcellular location">
    <subcellularLocation>
        <location evidence="1">Secreted</location>
    </subcellularLocation>
</comment>
<name>A0A3L8QC17_CHLGU</name>
<proteinExistence type="inferred from homology"/>
<gene>
    <name evidence="12" type="ORF">DV515_00017521</name>
</gene>
<keyword evidence="10" id="KW-0472">Membrane</keyword>
<evidence type="ECO:0000256" key="8">
    <source>
        <dbReference type="RuleBase" id="RU000354"/>
    </source>
</evidence>
<evidence type="ECO:0000256" key="10">
    <source>
        <dbReference type="SAM" id="Phobius"/>
    </source>
</evidence>
<dbReference type="GO" id="GO:0008083">
    <property type="term" value="F:growth factor activity"/>
    <property type="evidence" value="ECO:0007669"/>
    <property type="project" value="UniProtKB-KW"/>
</dbReference>
<sequence>MRIPAPRAGFLGRTENSCSQGWVSRQLQPWTGSLSWAAQWVWVPRCQDPQLPPKRLQRDPGCQFQVWEIVGFIPCLVCQGDFPPALLCLSRGHTLKGVPGNAVRGASQGCNSLVFRGVCRAGRDLIPQDGPEQSWADLGGLGGSSCFGGLSAVMARKGLGDLGVPGWGRTRRWWGLVVLGVSGFGGQCFLGADGFWGRVKQDFDGLIEGLDAAIELKKGFFGGGRAGSGSAPGSGQGFWEQRWISILIPDPRTVLEPEWALWRCGRDGGAPERVKGCRSLQGSIPRSARSRNPAALIELRAHQRLRSQPPPAAGPRPLFVWASRAAMWLLRSLAWALLSPVLAAELSPQETPSPAPRAPARIFQKRRTLPWPGGEPESCRVEEFNVPGNIVRVFADQGTATPRLGFAGIELDSAPSSPASRGRSRIPGEIPAGGNPSGCCRGAAAPGSVLEPPKSLPRRWFDPSPGPSPDPSPDPSAGPRLWVGMRAQERDQQQLGQGWDARAPGCVPPLLISPGDCLIGVPEGSGHLRALFSRGSTQPNPGADPAHPEGSPSPAADPAQPEGLPQPMPGADPAQPERSAAPTPVSPSLPGRFLPEGQPQGRLCLRKLLFFNLSALEEGERLTMAQLELRFHHNSYHSPSPGQVLELRLYQASPRGLPRPGRGPLLERSFVQLRKSLLFNLGALLKEGAAPGRNLALVLEISAGGRAGDSGTPRSLCAGSDAFAATSLLLVTLGRRCQAARSRRSAPSPPATPSPLCKPRRLYISFSDVGWENWIIAPQGYLANYCGGECPFPLAAELNSTNHAVLQTLVHSLDPQGTPQPCCVPVRLSPISILYYDNSDNVVLRHYEDMVRRRGGRDGPRAAAHPALRDPRCARGVPGCSGVVRGVPGWFGVFWGGSGCSGVFWAVPGCSGVFRGAPGCFGLLRDAPGCFGLLRGVSRCSGMFRALSGCSGVFRLAPGCFGVFWGALGCSGLLRAVPWCSGILRGGFGCSGVFWAAPGCFGLLRGVLGCSGVFWGVLGLLRGVLGCFGALRAVPRRSGLFWGAPGCFGMFWGVSGCFRLFRGAPGCSEALRGILGCSWVFRGVLGCSGVLRAVSGRSGLFWAVPGCSGALRCFGLFRGAPGRSGLFRAVPGRFGVFWAVPGCLAVLRAVSGRSGLFRGAPGCSGALRGVLGCFGALRAVPGRSGVFWGVPGRSGLFRGAPGCFGLFRGAPGCPAGAGCGVMTEPGPFRPARAASPAFPLAPGRRPRGRGFLGVLAEFLRVSMSFLGESGLPGVTKSHQSQAGAVFRLCSVMGLVWGQGLADPAGNALREFGGVAGVSIDSPHLQIDEPRLCPRTLLLFSGFFLVDLLGFALCGVTERQQGPKFGAFPSSLPLPALSSERQFPAPLGILGQLKRNPS</sequence>
<reference evidence="12 13" key="1">
    <citation type="journal article" date="2018" name="Proc. R. Soc. B">
        <title>A non-coding region near Follistatin controls head colour polymorphism in the Gouldian finch.</title>
        <authorList>
            <person name="Toomey M.B."/>
            <person name="Marques C.I."/>
            <person name="Andrade P."/>
            <person name="Araujo P.M."/>
            <person name="Sabatino S."/>
            <person name="Gazda M.A."/>
            <person name="Afonso S."/>
            <person name="Lopes R.J."/>
            <person name="Corbo J.C."/>
            <person name="Carneiro M."/>
        </authorList>
    </citation>
    <scope>NUCLEOTIDE SEQUENCE [LARGE SCALE GENOMIC DNA]</scope>
    <source>
        <strain evidence="12">Red01</strain>
        <tissue evidence="12">Muscle</tissue>
    </source>
</reference>
<evidence type="ECO:0000313" key="12">
    <source>
        <dbReference type="EMBL" id="RLV64412.1"/>
    </source>
</evidence>
<feature type="region of interest" description="Disordered" evidence="9">
    <location>
        <begin position="409"/>
        <end position="480"/>
    </location>
</feature>
<evidence type="ECO:0000256" key="6">
    <source>
        <dbReference type="ARBA" id="ARBA00023157"/>
    </source>
</evidence>
<dbReference type="InterPro" id="IPR001839">
    <property type="entry name" value="TGF-b_C"/>
</dbReference>
<accession>A0A3L8QC17</accession>
<dbReference type="PANTHER" id="PTHR11848:SF300">
    <property type="entry name" value="CVG1 PROTEIN"/>
    <property type="match status" value="1"/>
</dbReference>
<protein>
    <recommendedName>
        <fullName evidence="11">TGF-beta family profile domain-containing protein</fullName>
    </recommendedName>
</protein>
<evidence type="ECO:0000259" key="11">
    <source>
        <dbReference type="PROSITE" id="PS51362"/>
    </source>
</evidence>
<evidence type="ECO:0000256" key="7">
    <source>
        <dbReference type="ARBA" id="ARBA00023180"/>
    </source>
</evidence>
<dbReference type="InterPro" id="IPR017948">
    <property type="entry name" value="TGFb_CS"/>
</dbReference>
<evidence type="ECO:0000256" key="3">
    <source>
        <dbReference type="ARBA" id="ARBA00022525"/>
    </source>
</evidence>
<dbReference type="OrthoDB" id="5987191at2759"/>
<feature type="domain" description="TGF-beta family profile" evidence="11">
    <location>
        <begin position="741"/>
        <end position="858"/>
    </location>
</feature>
<dbReference type="SUPFAM" id="SSF57501">
    <property type="entry name" value="Cystine-knot cytokines"/>
    <property type="match status" value="1"/>
</dbReference>
<evidence type="ECO:0000313" key="13">
    <source>
        <dbReference type="Proteomes" id="UP000276834"/>
    </source>
</evidence>
<dbReference type="FunFam" id="2.10.90.10:FF:000001">
    <property type="entry name" value="Bone morphogenetic protein 4"/>
    <property type="match status" value="1"/>
</dbReference>
<keyword evidence="13" id="KW-1185">Reference proteome</keyword>
<feature type="region of interest" description="Disordered" evidence="9">
    <location>
        <begin position="529"/>
        <end position="595"/>
    </location>
</feature>
<evidence type="ECO:0000256" key="1">
    <source>
        <dbReference type="ARBA" id="ARBA00004613"/>
    </source>
</evidence>
<feature type="transmembrane region" description="Helical" evidence="10">
    <location>
        <begin position="1013"/>
        <end position="1033"/>
    </location>
</feature>
<feature type="compositionally biased region" description="Low complexity" evidence="9">
    <location>
        <begin position="413"/>
        <end position="428"/>
    </location>
</feature>
<keyword evidence="6" id="KW-1015">Disulfide bond</keyword>
<feature type="compositionally biased region" description="Pro residues" evidence="9">
    <location>
        <begin position="464"/>
        <end position="476"/>
    </location>
</feature>
<dbReference type="Proteomes" id="UP000276834">
    <property type="component" value="Unassembled WGS sequence"/>
</dbReference>
<keyword evidence="4" id="KW-0732">Signal</keyword>
<dbReference type="PANTHER" id="PTHR11848">
    <property type="entry name" value="TGF-BETA FAMILY"/>
    <property type="match status" value="1"/>
</dbReference>
<evidence type="ECO:0000256" key="4">
    <source>
        <dbReference type="ARBA" id="ARBA00022729"/>
    </source>
</evidence>
<dbReference type="PROSITE" id="PS51362">
    <property type="entry name" value="TGF_BETA_2"/>
    <property type="match status" value="1"/>
</dbReference>
<organism evidence="12 13">
    <name type="scientific">Chloebia gouldiae</name>
    <name type="common">Gouldian finch</name>
    <name type="synonym">Erythrura gouldiae</name>
    <dbReference type="NCBI Taxonomy" id="44316"/>
    <lineage>
        <taxon>Eukaryota</taxon>
        <taxon>Metazoa</taxon>
        <taxon>Chordata</taxon>
        <taxon>Craniata</taxon>
        <taxon>Vertebrata</taxon>
        <taxon>Euteleostomi</taxon>
        <taxon>Archelosauria</taxon>
        <taxon>Archosauria</taxon>
        <taxon>Dinosauria</taxon>
        <taxon>Saurischia</taxon>
        <taxon>Theropoda</taxon>
        <taxon>Coelurosauria</taxon>
        <taxon>Aves</taxon>
        <taxon>Neognathae</taxon>
        <taxon>Neoaves</taxon>
        <taxon>Telluraves</taxon>
        <taxon>Australaves</taxon>
        <taxon>Passeriformes</taxon>
        <taxon>Passeroidea</taxon>
        <taxon>Passeridae</taxon>
        <taxon>Chloebia</taxon>
    </lineage>
</organism>
<dbReference type="Gene3D" id="2.10.90.10">
    <property type="entry name" value="Cystine-knot cytokines"/>
    <property type="match status" value="1"/>
</dbReference>
<dbReference type="SMART" id="SM00204">
    <property type="entry name" value="TGFB"/>
    <property type="match status" value="1"/>
</dbReference>
<dbReference type="GO" id="GO:0005125">
    <property type="term" value="F:cytokine activity"/>
    <property type="evidence" value="ECO:0007669"/>
    <property type="project" value="TreeGrafter"/>
</dbReference>
<feature type="transmembrane region" description="Helical" evidence="10">
    <location>
        <begin position="953"/>
        <end position="974"/>
    </location>
</feature>
<keyword evidence="3" id="KW-0964">Secreted</keyword>
<dbReference type="Pfam" id="PF00019">
    <property type="entry name" value="TGF_beta"/>
    <property type="match status" value="1"/>
</dbReference>
<keyword evidence="10" id="KW-0812">Transmembrane</keyword>
<comment type="similarity">
    <text evidence="2 8">Belongs to the TGF-beta family.</text>
</comment>
<evidence type="ECO:0000256" key="9">
    <source>
        <dbReference type="SAM" id="MobiDB-lite"/>
    </source>
</evidence>
<comment type="caution">
    <text evidence="12">The sequence shown here is derived from an EMBL/GenBank/DDBJ whole genome shotgun (WGS) entry which is preliminary data.</text>
</comment>
<feature type="transmembrane region" description="Helical" evidence="10">
    <location>
        <begin position="986"/>
        <end position="1007"/>
    </location>
</feature>
<evidence type="ECO:0000256" key="2">
    <source>
        <dbReference type="ARBA" id="ARBA00006656"/>
    </source>
</evidence>
<keyword evidence="7" id="KW-0325">Glycoprotein</keyword>
<feature type="transmembrane region" description="Helical" evidence="10">
    <location>
        <begin position="1040"/>
        <end position="1061"/>
    </location>
</feature>
<evidence type="ECO:0000256" key="5">
    <source>
        <dbReference type="ARBA" id="ARBA00023030"/>
    </source>
</evidence>
<keyword evidence="5 8" id="KW-0339">Growth factor</keyword>
<dbReference type="InterPro" id="IPR015615">
    <property type="entry name" value="TGF-beta-rel"/>
</dbReference>
<dbReference type="PROSITE" id="PS00250">
    <property type="entry name" value="TGF_BETA_1"/>
    <property type="match status" value="1"/>
</dbReference>
<dbReference type="GO" id="GO:0005615">
    <property type="term" value="C:extracellular space"/>
    <property type="evidence" value="ECO:0007669"/>
    <property type="project" value="TreeGrafter"/>
</dbReference>
<keyword evidence="10" id="KW-1133">Transmembrane helix</keyword>
<dbReference type="EMBL" id="QUSF01001228">
    <property type="protein sequence ID" value="RLV64412.1"/>
    <property type="molecule type" value="Genomic_DNA"/>
</dbReference>
<dbReference type="CDD" id="cd13764">
    <property type="entry name" value="TGF_beta_GDF1_3_like"/>
    <property type="match status" value="1"/>
</dbReference>
<dbReference type="InterPro" id="IPR029034">
    <property type="entry name" value="Cystine-knot_cytokine"/>
</dbReference>